<sequence>DLVLRGQPGAWGGGPGVVLAGVGPAAQAESPAEGSRSWVLLGNFPSSEAPGNSEGLGQPPPTRPTPRPPRVSSDQGWPVSLHKASFEAILKGLLSLHPRPTPQQTHTQRRPDTKLPLDYFIHMAWQDTGTPAKESGTDSPALTRSVARLPAL</sequence>
<evidence type="ECO:0000313" key="2">
    <source>
        <dbReference type="EMBL" id="TEA42782.1"/>
    </source>
</evidence>
<feature type="region of interest" description="Disordered" evidence="1">
    <location>
        <begin position="94"/>
        <end position="113"/>
    </location>
</feature>
<feature type="non-terminal residue" evidence="2">
    <location>
        <position position="1"/>
    </location>
</feature>
<name>A0A484H462_SOUCH</name>
<evidence type="ECO:0000313" key="3">
    <source>
        <dbReference type="Proteomes" id="UP000295264"/>
    </source>
</evidence>
<organism evidence="2 3">
    <name type="scientific">Sousa chinensis</name>
    <name type="common">Indo-pacific humpbacked dolphin</name>
    <name type="synonym">Steno chinensis</name>
    <dbReference type="NCBI Taxonomy" id="103600"/>
    <lineage>
        <taxon>Eukaryota</taxon>
        <taxon>Metazoa</taxon>
        <taxon>Chordata</taxon>
        <taxon>Craniata</taxon>
        <taxon>Vertebrata</taxon>
        <taxon>Euteleostomi</taxon>
        <taxon>Mammalia</taxon>
        <taxon>Eutheria</taxon>
        <taxon>Laurasiatheria</taxon>
        <taxon>Artiodactyla</taxon>
        <taxon>Whippomorpha</taxon>
        <taxon>Cetacea</taxon>
        <taxon>Odontoceti</taxon>
        <taxon>Delphinidae</taxon>
        <taxon>Sousa</taxon>
    </lineage>
</organism>
<feature type="region of interest" description="Disordered" evidence="1">
    <location>
        <begin position="129"/>
        <end position="152"/>
    </location>
</feature>
<feature type="compositionally biased region" description="Pro residues" evidence="1">
    <location>
        <begin position="58"/>
        <end position="69"/>
    </location>
</feature>
<gene>
    <name evidence="2" type="ORF">DBR06_SOUSAS1610315</name>
</gene>
<keyword evidence="3" id="KW-1185">Reference proteome</keyword>
<accession>A0A484H462</accession>
<comment type="caution">
    <text evidence="2">The sequence shown here is derived from an EMBL/GenBank/DDBJ whole genome shotgun (WGS) entry which is preliminary data.</text>
</comment>
<evidence type="ECO:0000256" key="1">
    <source>
        <dbReference type="SAM" id="MobiDB-lite"/>
    </source>
</evidence>
<dbReference type="EMBL" id="QWLN02000017">
    <property type="protein sequence ID" value="TEA42782.1"/>
    <property type="molecule type" value="Genomic_DNA"/>
</dbReference>
<protein>
    <submittedName>
        <fullName evidence="2">Uncharacterized protein</fullName>
    </submittedName>
</protein>
<proteinExistence type="predicted"/>
<dbReference type="AlphaFoldDB" id="A0A484H462"/>
<reference evidence="2 3" key="1">
    <citation type="journal article" date="2018" name="Genomics">
        <title>Molecular footprints of inshore aquatic adaptation in Indo-Pacific humpback dolphin (Sousa chinensis).</title>
        <authorList>
            <person name="Ming Y."/>
            <person name="Jian J."/>
            <person name="Yu F."/>
            <person name="Yu X."/>
            <person name="Wang J."/>
            <person name="Liu W."/>
        </authorList>
    </citation>
    <scope>NUCLEOTIDE SEQUENCE [LARGE SCALE GENOMIC DNA]</scope>
    <source>
        <strain evidence="2">MY-2018</strain>
        <tissue evidence="2">Skin</tissue>
    </source>
</reference>
<dbReference type="Proteomes" id="UP000295264">
    <property type="component" value="Unassembled WGS sequence"/>
</dbReference>
<feature type="region of interest" description="Disordered" evidence="1">
    <location>
        <begin position="24"/>
        <end position="78"/>
    </location>
</feature>